<keyword evidence="2" id="KW-1185">Reference proteome</keyword>
<reference evidence="2" key="1">
    <citation type="journal article" date="2019" name="Int. J. Syst. Evol. Microbiol.">
        <title>The Global Catalogue of Microorganisms (GCM) 10K type strain sequencing project: providing services to taxonomists for standard genome sequencing and annotation.</title>
        <authorList>
            <consortium name="The Broad Institute Genomics Platform"/>
            <consortium name="The Broad Institute Genome Sequencing Center for Infectious Disease"/>
            <person name="Wu L."/>
            <person name="Ma J."/>
        </authorList>
    </citation>
    <scope>NUCLEOTIDE SEQUENCE [LARGE SCALE GENOMIC DNA]</scope>
    <source>
        <strain evidence="2">CGMCC 4.7330</strain>
    </source>
</reference>
<comment type="caution">
    <text evidence="1">The sequence shown here is derived from an EMBL/GenBank/DDBJ whole genome shotgun (WGS) entry which is preliminary data.</text>
</comment>
<sequence length="261" mass="28521">MTEIMSDRCLSDGLRNAAVRRGEIGFEHWRPGSPRRPEQAFARVGNRLRALQPEHPRVYAVAAMADQGKRRWWRLADGLREGRIEAMYRRHAAEMVRSEVAAEVVATALIHAVVGRVTAALVADGRAWDPGLENLWIHTDNDGGIDWAGLSDTSIRVLDGDRIARESGALALPCEEAMFLWLAHRCEPALELALDALSSCAGLTPRRFWALVGESIAGAATYVPALAGTDPALGARRGHGFLHALEGRGLPLRRSIGCLVR</sequence>
<evidence type="ECO:0000313" key="1">
    <source>
        <dbReference type="EMBL" id="MFC3962871.1"/>
    </source>
</evidence>
<gene>
    <name evidence="1" type="ORF">ACFO0B_12830</name>
</gene>
<name>A0ABV8DTF7_9NOCA</name>
<dbReference type="Proteomes" id="UP001595696">
    <property type="component" value="Unassembled WGS sequence"/>
</dbReference>
<evidence type="ECO:0008006" key="3">
    <source>
        <dbReference type="Google" id="ProtNLM"/>
    </source>
</evidence>
<evidence type="ECO:0000313" key="2">
    <source>
        <dbReference type="Proteomes" id="UP001595696"/>
    </source>
</evidence>
<dbReference type="EMBL" id="JBHSAX010000013">
    <property type="protein sequence ID" value="MFC3962871.1"/>
    <property type="molecule type" value="Genomic_DNA"/>
</dbReference>
<proteinExistence type="predicted"/>
<accession>A0ABV8DTF7</accession>
<organism evidence="1 2">
    <name type="scientific">Nocardia jiangsuensis</name>
    <dbReference type="NCBI Taxonomy" id="1691563"/>
    <lineage>
        <taxon>Bacteria</taxon>
        <taxon>Bacillati</taxon>
        <taxon>Actinomycetota</taxon>
        <taxon>Actinomycetes</taxon>
        <taxon>Mycobacteriales</taxon>
        <taxon>Nocardiaceae</taxon>
        <taxon>Nocardia</taxon>
    </lineage>
</organism>
<protein>
    <recommendedName>
        <fullName evidence="3">Ferric iron reductase FhuF-like transporter</fullName>
    </recommendedName>
</protein>
<dbReference type="RefSeq" id="WP_378612627.1">
    <property type="nucleotide sequence ID" value="NZ_JBHSAX010000013.1"/>
</dbReference>